<keyword evidence="3" id="KW-1185">Reference proteome</keyword>
<organism evidence="2 3">
    <name type="scientific">Armillaria tabescens</name>
    <name type="common">Ringless honey mushroom</name>
    <name type="synonym">Agaricus tabescens</name>
    <dbReference type="NCBI Taxonomy" id="1929756"/>
    <lineage>
        <taxon>Eukaryota</taxon>
        <taxon>Fungi</taxon>
        <taxon>Dikarya</taxon>
        <taxon>Basidiomycota</taxon>
        <taxon>Agaricomycotina</taxon>
        <taxon>Agaricomycetes</taxon>
        <taxon>Agaricomycetidae</taxon>
        <taxon>Agaricales</taxon>
        <taxon>Marasmiineae</taxon>
        <taxon>Physalacriaceae</taxon>
        <taxon>Desarmillaria</taxon>
    </lineage>
</organism>
<evidence type="ECO:0000313" key="2">
    <source>
        <dbReference type="EMBL" id="KAK0443707.1"/>
    </source>
</evidence>
<sequence>VQAVGVRRPGFGSAGRATTIRVNTCEMNIPDIMVYHYDAMEKSHRAAFNIQLIEALQSQYADVFIKAAVYDGKKNLYTSHRLDFGAEHSRQV</sequence>
<accession>A0AA39JJ31</accession>
<reference evidence="2" key="1">
    <citation type="submission" date="2023-06" db="EMBL/GenBank/DDBJ databases">
        <authorList>
            <consortium name="Lawrence Berkeley National Laboratory"/>
            <person name="Ahrendt S."/>
            <person name="Sahu N."/>
            <person name="Indic B."/>
            <person name="Wong-Bajracharya J."/>
            <person name="Merenyi Z."/>
            <person name="Ke H.-M."/>
            <person name="Monk M."/>
            <person name="Kocsube S."/>
            <person name="Drula E."/>
            <person name="Lipzen A."/>
            <person name="Balint B."/>
            <person name="Henrissat B."/>
            <person name="Andreopoulos B."/>
            <person name="Martin F.M."/>
            <person name="Harder C.B."/>
            <person name="Rigling D."/>
            <person name="Ford K.L."/>
            <person name="Foster G.D."/>
            <person name="Pangilinan J."/>
            <person name="Papanicolaou A."/>
            <person name="Barry K."/>
            <person name="LaButti K."/>
            <person name="Viragh M."/>
            <person name="Koriabine M."/>
            <person name="Yan M."/>
            <person name="Riley R."/>
            <person name="Champramary S."/>
            <person name="Plett K.L."/>
            <person name="Tsai I.J."/>
            <person name="Slot J."/>
            <person name="Sipos G."/>
            <person name="Plett J."/>
            <person name="Nagy L.G."/>
            <person name="Grigoriev I.V."/>
        </authorList>
    </citation>
    <scope>NUCLEOTIDE SEQUENCE</scope>
    <source>
        <strain evidence="2">CCBAS 213</strain>
    </source>
</reference>
<feature type="non-terminal residue" evidence="2">
    <location>
        <position position="92"/>
    </location>
</feature>
<dbReference type="EMBL" id="JAUEPS010000057">
    <property type="protein sequence ID" value="KAK0443707.1"/>
    <property type="molecule type" value="Genomic_DNA"/>
</dbReference>
<dbReference type="AlphaFoldDB" id="A0AA39JJ31"/>
<feature type="domain" description="Protein argonaute N-terminal" evidence="1">
    <location>
        <begin position="16"/>
        <end position="87"/>
    </location>
</feature>
<dbReference type="Proteomes" id="UP001175211">
    <property type="component" value="Unassembled WGS sequence"/>
</dbReference>
<proteinExistence type="predicted"/>
<comment type="caution">
    <text evidence="2">The sequence shown here is derived from an EMBL/GenBank/DDBJ whole genome shotgun (WGS) entry which is preliminary data.</text>
</comment>
<dbReference type="Pfam" id="PF16486">
    <property type="entry name" value="ArgoN"/>
    <property type="match status" value="1"/>
</dbReference>
<dbReference type="GeneID" id="85349972"/>
<name>A0AA39JJ31_ARMTA</name>
<evidence type="ECO:0000259" key="1">
    <source>
        <dbReference type="Pfam" id="PF16486"/>
    </source>
</evidence>
<gene>
    <name evidence="2" type="ORF">EV420DRAFT_1217578</name>
</gene>
<protein>
    <recommendedName>
        <fullName evidence="1">Protein argonaute N-terminal domain-containing protein</fullName>
    </recommendedName>
</protein>
<dbReference type="InterPro" id="IPR032474">
    <property type="entry name" value="Argonaute_N"/>
</dbReference>
<evidence type="ECO:0000313" key="3">
    <source>
        <dbReference type="Proteomes" id="UP001175211"/>
    </source>
</evidence>
<feature type="non-terminal residue" evidence="2">
    <location>
        <position position="1"/>
    </location>
</feature>
<dbReference type="RefSeq" id="XP_060324832.1">
    <property type="nucleotide sequence ID" value="XM_060466424.1"/>
</dbReference>